<dbReference type="CDD" id="cd09917">
    <property type="entry name" value="F-box_SF"/>
    <property type="match status" value="1"/>
</dbReference>
<dbReference type="SUPFAM" id="SSF81383">
    <property type="entry name" value="F-box domain"/>
    <property type="match status" value="1"/>
</dbReference>
<evidence type="ECO:0000256" key="1">
    <source>
        <dbReference type="SAM" id="MobiDB-lite"/>
    </source>
</evidence>
<feature type="domain" description="F-box" evidence="2">
    <location>
        <begin position="84"/>
        <end position="122"/>
    </location>
</feature>
<gene>
    <name evidence="3" type="ORF">LTR77_010887</name>
</gene>
<reference evidence="3 4" key="1">
    <citation type="submission" date="2023-08" db="EMBL/GenBank/DDBJ databases">
        <title>Black Yeasts Isolated from many extreme environments.</title>
        <authorList>
            <person name="Coleine C."/>
            <person name="Stajich J.E."/>
            <person name="Selbmann L."/>
        </authorList>
    </citation>
    <scope>NUCLEOTIDE SEQUENCE [LARGE SCALE GENOMIC DNA]</scope>
    <source>
        <strain evidence="3 4">CCFEE 5935</strain>
    </source>
</reference>
<evidence type="ECO:0000259" key="2">
    <source>
        <dbReference type="Pfam" id="PF12937"/>
    </source>
</evidence>
<accession>A0AAV9NXM7</accession>
<dbReference type="RefSeq" id="XP_064653651.1">
    <property type="nucleotide sequence ID" value="XM_064808103.1"/>
</dbReference>
<keyword evidence="4" id="KW-1185">Reference proteome</keyword>
<dbReference type="Proteomes" id="UP001337655">
    <property type="component" value="Unassembled WGS sequence"/>
</dbReference>
<proteinExistence type="predicted"/>
<organism evidence="3 4">
    <name type="scientific">Saxophila tyrrhenica</name>
    <dbReference type="NCBI Taxonomy" id="1690608"/>
    <lineage>
        <taxon>Eukaryota</taxon>
        <taxon>Fungi</taxon>
        <taxon>Dikarya</taxon>
        <taxon>Ascomycota</taxon>
        <taxon>Pezizomycotina</taxon>
        <taxon>Dothideomycetes</taxon>
        <taxon>Dothideomycetidae</taxon>
        <taxon>Mycosphaerellales</taxon>
        <taxon>Extremaceae</taxon>
        <taxon>Saxophila</taxon>
    </lineage>
</organism>
<dbReference type="InterPro" id="IPR036047">
    <property type="entry name" value="F-box-like_dom_sf"/>
</dbReference>
<comment type="caution">
    <text evidence="3">The sequence shown here is derived from an EMBL/GenBank/DDBJ whole genome shotgun (WGS) entry which is preliminary data.</text>
</comment>
<feature type="region of interest" description="Disordered" evidence="1">
    <location>
        <begin position="47"/>
        <end position="66"/>
    </location>
</feature>
<dbReference type="Pfam" id="PF12937">
    <property type="entry name" value="F-box-like"/>
    <property type="match status" value="1"/>
</dbReference>
<dbReference type="InterPro" id="IPR001810">
    <property type="entry name" value="F-box_dom"/>
</dbReference>
<dbReference type="AlphaFoldDB" id="A0AAV9NXM7"/>
<dbReference type="GeneID" id="89932211"/>
<evidence type="ECO:0000313" key="3">
    <source>
        <dbReference type="EMBL" id="KAK5163103.1"/>
    </source>
</evidence>
<sequence>MPEDDGDFGMASLKITDNTTSGHAAALENFTQRLNFTQLASLVADTPPSAPIIGDDDDSQASVYEGSDTTTKMNAAQTALATYELLQNILFFLPSADILRCQRVSTAWKEVSNSTAVRKARCIDPIELMDLDSFAD</sequence>
<name>A0AAV9NXM7_9PEZI</name>
<dbReference type="Gene3D" id="1.20.1280.50">
    <property type="match status" value="1"/>
</dbReference>
<protein>
    <recommendedName>
        <fullName evidence="2">F-box domain-containing protein</fullName>
    </recommendedName>
</protein>
<dbReference type="EMBL" id="JAVRRT010000028">
    <property type="protein sequence ID" value="KAK5163103.1"/>
    <property type="molecule type" value="Genomic_DNA"/>
</dbReference>
<evidence type="ECO:0000313" key="4">
    <source>
        <dbReference type="Proteomes" id="UP001337655"/>
    </source>
</evidence>